<keyword evidence="7" id="KW-1185">Reference proteome</keyword>
<dbReference type="AlphaFoldDB" id="A0A0C3EFZ1"/>
<dbReference type="OrthoDB" id="269173at2759"/>
<dbReference type="EMBL" id="KN822014">
    <property type="protein sequence ID" value="KIM67224.1"/>
    <property type="molecule type" value="Genomic_DNA"/>
</dbReference>
<sequence>MSSASSPLLPHDATPFVTSSFLWSSGATLVAAGMTLGAFGAHALKGRPGITADNVHAWDTATNYLIVNGLGLLLVSQHPRFSSHHFAGCAILCGGAVFSGSIMSLILCKKLRFLGPITPLGGIIMISGYISLVF</sequence>
<evidence type="ECO:0000256" key="5">
    <source>
        <dbReference type="SAM" id="Phobius"/>
    </source>
</evidence>
<dbReference type="HOGENOM" id="CLU_096548_0_2_1"/>
<keyword evidence="4 5" id="KW-0472">Membrane</keyword>
<protein>
    <recommendedName>
        <fullName evidence="8">DUF423-domain-containing protein</fullName>
    </recommendedName>
</protein>
<organism evidence="6 7">
    <name type="scientific">Scleroderma citrinum Foug A</name>
    <dbReference type="NCBI Taxonomy" id="1036808"/>
    <lineage>
        <taxon>Eukaryota</taxon>
        <taxon>Fungi</taxon>
        <taxon>Dikarya</taxon>
        <taxon>Basidiomycota</taxon>
        <taxon>Agaricomycotina</taxon>
        <taxon>Agaricomycetes</taxon>
        <taxon>Agaricomycetidae</taxon>
        <taxon>Boletales</taxon>
        <taxon>Sclerodermatineae</taxon>
        <taxon>Sclerodermataceae</taxon>
        <taxon>Scleroderma</taxon>
    </lineage>
</organism>
<name>A0A0C3EFZ1_9AGAM</name>
<dbReference type="PANTHER" id="PTHR43461">
    <property type="entry name" value="TRANSMEMBRANE PROTEIN 256"/>
    <property type="match status" value="1"/>
</dbReference>
<dbReference type="InterPro" id="IPR006696">
    <property type="entry name" value="DUF423"/>
</dbReference>
<evidence type="ECO:0000256" key="4">
    <source>
        <dbReference type="ARBA" id="ARBA00023136"/>
    </source>
</evidence>
<dbReference type="InParanoid" id="A0A0C3EFZ1"/>
<dbReference type="PANTHER" id="PTHR43461:SF1">
    <property type="entry name" value="TRANSMEMBRANE PROTEIN 256"/>
    <property type="match status" value="1"/>
</dbReference>
<comment type="subcellular location">
    <subcellularLocation>
        <location evidence="1">Membrane</location>
        <topology evidence="1">Multi-pass membrane protein</topology>
    </subcellularLocation>
</comment>
<evidence type="ECO:0000256" key="2">
    <source>
        <dbReference type="ARBA" id="ARBA00022692"/>
    </source>
</evidence>
<evidence type="ECO:0000313" key="6">
    <source>
        <dbReference type="EMBL" id="KIM67224.1"/>
    </source>
</evidence>
<dbReference type="GO" id="GO:0016020">
    <property type="term" value="C:membrane"/>
    <property type="evidence" value="ECO:0007669"/>
    <property type="project" value="UniProtKB-SubCell"/>
</dbReference>
<reference evidence="7" key="2">
    <citation type="submission" date="2015-01" db="EMBL/GenBank/DDBJ databases">
        <title>Evolutionary Origins and Diversification of the Mycorrhizal Mutualists.</title>
        <authorList>
            <consortium name="DOE Joint Genome Institute"/>
            <consortium name="Mycorrhizal Genomics Consortium"/>
            <person name="Kohler A."/>
            <person name="Kuo A."/>
            <person name="Nagy L.G."/>
            <person name="Floudas D."/>
            <person name="Copeland A."/>
            <person name="Barry K.W."/>
            <person name="Cichocki N."/>
            <person name="Veneault-Fourrey C."/>
            <person name="LaButti K."/>
            <person name="Lindquist E.A."/>
            <person name="Lipzen A."/>
            <person name="Lundell T."/>
            <person name="Morin E."/>
            <person name="Murat C."/>
            <person name="Riley R."/>
            <person name="Ohm R."/>
            <person name="Sun H."/>
            <person name="Tunlid A."/>
            <person name="Henrissat B."/>
            <person name="Grigoriev I.V."/>
            <person name="Hibbett D.S."/>
            <person name="Martin F."/>
        </authorList>
    </citation>
    <scope>NUCLEOTIDE SEQUENCE [LARGE SCALE GENOMIC DNA]</scope>
    <source>
        <strain evidence="7">Foug A</strain>
    </source>
</reference>
<keyword evidence="3 5" id="KW-1133">Transmembrane helix</keyword>
<gene>
    <name evidence="6" type="ORF">SCLCIDRAFT_1210731</name>
</gene>
<feature type="transmembrane region" description="Helical" evidence="5">
    <location>
        <begin position="20"/>
        <end position="41"/>
    </location>
</feature>
<evidence type="ECO:0000313" key="7">
    <source>
        <dbReference type="Proteomes" id="UP000053989"/>
    </source>
</evidence>
<dbReference type="FunCoup" id="A0A0C3EFZ1">
    <property type="interactions" value="59"/>
</dbReference>
<proteinExistence type="predicted"/>
<evidence type="ECO:0000256" key="1">
    <source>
        <dbReference type="ARBA" id="ARBA00004141"/>
    </source>
</evidence>
<dbReference type="Proteomes" id="UP000053989">
    <property type="component" value="Unassembled WGS sequence"/>
</dbReference>
<feature type="transmembrane region" description="Helical" evidence="5">
    <location>
        <begin position="113"/>
        <end position="132"/>
    </location>
</feature>
<reference evidence="6 7" key="1">
    <citation type="submission" date="2014-04" db="EMBL/GenBank/DDBJ databases">
        <authorList>
            <consortium name="DOE Joint Genome Institute"/>
            <person name="Kuo A."/>
            <person name="Kohler A."/>
            <person name="Nagy L.G."/>
            <person name="Floudas D."/>
            <person name="Copeland A."/>
            <person name="Barry K.W."/>
            <person name="Cichocki N."/>
            <person name="Veneault-Fourrey C."/>
            <person name="LaButti K."/>
            <person name="Lindquist E.A."/>
            <person name="Lipzen A."/>
            <person name="Lundell T."/>
            <person name="Morin E."/>
            <person name="Murat C."/>
            <person name="Sun H."/>
            <person name="Tunlid A."/>
            <person name="Henrissat B."/>
            <person name="Grigoriev I.V."/>
            <person name="Hibbett D.S."/>
            <person name="Martin F."/>
            <person name="Nordberg H.P."/>
            <person name="Cantor M.N."/>
            <person name="Hua S.X."/>
        </authorList>
    </citation>
    <scope>NUCLEOTIDE SEQUENCE [LARGE SCALE GENOMIC DNA]</scope>
    <source>
        <strain evidence="6 7">Foug A</strain>
    </source>
</reference>
<feature type="transmembrane region" description="Helical" evidence="5">
    <location>
        <begin position="86"/>
        <end position="107"/>
    </location>
</feature>
<accession>A0A0C3EFZ1</accession>
<evidence type="ECO:0000256" key="3">
    <source>
        <dbReference type="ARBA" id="ARBA00022989"/>
    </source>
</evidence>
<evidence type="ECO:0008006" key="8">
    <source>
        <dbReference type="Google" id="ProtNLM"/>
    </source>
</evidence>
<keyword evidence="2 5" id="KW-0812">Transmembrane</keyword>
<dbReference type="Pfam" id="PF04241">
    <property type="entry name" value="DUF423"/>
    <property type="match status" value="1"/>
</dbReference>